<dbReference type="NCBIfam" id="TIGR02436">
    <property type="entry name" value="four helix bundle protein"/>
    <property type="match status" value="1"/>
</dbReference>
<keyword evidence="1" id="KW-0689">Ribosomal protein</keyword>
<name>A0A833L0T0_UNCSA</name>
<dbReference type="PANTHER" id="PTHR38471:SF2">
    <property type="entry name" value="FOUR HELIX BUNDLE PROTEIN"/>
    <property type="match status" value="1"/>
</dbReference>
<dbReference type="EMBL" id="WPAF01000017">
    <property type="protein sequence ID" value="KAF0133827.1"/>
    <property type="molecule type" value="Genomic_DNA"/>
</dbReference>
<protein>
    <submittedName>
        <fullName evidence="1">S23 ribosomal protein</fullName>
    </submittedName>
</protein>
<dbReference type="Gene3D" id="1.20.1440.60">
    <property type="entry name" value="23S rRNA-intervening sequence"/>
    <property type="match status" value="1"/>
</dbReference>
<evidence type="ECO:0000313" key="1">
    <source>
        <dbReference type="EMBL" id="KAF0133827.1"/>
    </source>
</evidence>
<dbReference type="AlphaFoldDB" id="A0A833L0T0"/>
<dbReference type="GO" id="GO:0005840">
    <property type="term" value="C:ribosome"/>
    <property type="evidence" value="ECO:0007669"/>
    <property type="project" value="UniProtKB-KW"/>
</dbReference>
<gene>
    <name evidence="1" type="ORF">FD145_1037</name>
</gene>
<organism evidence="1 2">
    <name type="scientific">Candidatus Saganbacteria bacterium</name>
    <dbReference type="NCBI Taxonomy" id="2575572"/>
    <lineage>
        <taxon>Bacteria</taxon>
        <taxon>Bacillati</taxon>
        <taxon>Saganbacteria</taxon>
    </lineage>
</organism>
<reference evidence="1 2" key="1">
    <citation type="submission" date="2019-12" db="EMBL/GenBank/DDBJ databases">
        <authorList>
            <person name="Wolfe R."/>
            <person name="Danczak R."/>
            <person name="Wilkins M."/>
        </authorList>
    </citation>
    <scope>NUCLEOTIDE SEQUENCE [LARGE SCALE GENOMIC DNA]</scope>
    <source>
        <strain evidence="1">X2_MaxBin.013</strain>
    </source>
</reference>
<dbReference type="PANTHER" id="PTHR38471">
    <property type="entry name" value="FOUR HELIX BUNDLE PROTEIN"/>
    <property type="match status" value="1"/>
</dbReference>
<dbReference type="InterPro" id="IPR012657">
    <property type="entry name" value="23S_rRNA-intervening_sequence"/>
</dbReference>
<evidence type="ECO:0000313" key="2">
    <source>
        <dbReference type="Proteomes" id="UP000488506"/>
    </source>
</evidence>
<dbReference type="Pfam" id="PF05635">
    <property type="entry name" value="23S_rRNA_IVP"/>
    <property type="match status" value="1"/>
</dbReference>
<dbReference type="InterPro" id="IPR036583">
    <property type="entry name" value="23S_rRNA_IVS_sf"/>
</dbReference>
<sequence length="114" mass="13129">MFTDFKDKEIYKKAKELYSLVNSCLKENIPKPLKDQISRSTISIILNFSEGYGRFTKNDKKHFYITARASLNETATCFDLILLHLNPGNETIEKFNALVEELSKMFSGLINSQK</sequence>
<proteinExistence type="predicted"/>
<accession>A0A833L0T0</accession>
<keyword evidence="1" id="KW-0687">Ribonucleoprotein</keyword>
<comment type="caution">
    <text evidence="1">The sequence shown here is derived from an EMBL/GenBank/DDBJ whole genome shotgun (WGS) entry which is preliminary data.</text>
</comment>
<dbReference type="Proteomes" id="UP000488506">
    <property type="component" value="Unassembled WGS sequence"/>
</dbReference>
<dbReference type="SUPFAM" id="SSF158446">
    <property type="entry name" value="IVS-encoded protein-like"/>
    <property type="match status" value="1"/>
</dbReference>